<sequence length="79" mass="9540">MKTITLFGSENCHKSIYYQNFFESRNLEFTFQDVLKNDNFAQELRNLYPNGNLHFPTILIDDKRLRNPNDKDLLKWLNK</sequence>
<dbReference type="AlphaFoldDB" id="A0A5D0QZL3"/>
<name>A0A5D0QZL3_9FLAO</name>
<keyword evidence="3" id="KW-1185">Reference proteome</keyword>
<dbReference type="Pfam" id="PF00462">
    <property type="entry name" value="Glutaredoxin"/>
    <property type="match status" value="1"/>
</dbReference>
<gene>
    <name evidence="2" type="ORF">ES675_00765</name>
</gene>
<dbReference type="InterPro" id="IPR036249">
    <property type="entry name" value="Thioredoxin-like_sf"/>
</dbReference>
<dbReference type="RefSeq" id="WP_066250509.1">
    <property type="nucleotide sequence ID" value="NZ_VSKL01000001.1"/>
</dbReference>
<dbReference type="CDD" id="cd02976">
    <property type="entry name" value="NrdH"/>
    <property type="match status" value="1"/>
</dbReference>
<proteinExistence type="predicted"/>
<evidence type="ECO:0000313" key="2">
    <source>
        <dbReference type="EMBL" id="TYB74702.1"/>
    </source>
</evidence>
<dbReference type="Proteomes" id="UP000324358">
    <property type="component" value="Unassembled WGS sequence"/>
</dbReference>
<evidence type="ECO:0000259" key="1">
    <source>
        <dbReference type="Pfam" id="PF00462"/>
    </source>
</evidence>
<dbReference type="OrthoDB" id="1447588at2"/>
<reference evidence="2 3" key="1">
    <citation type="submission" date="2019-08" db="EMBL/GenBank/DDBJ databases">
        <title>Genomes of Antarctic Bizionia species.</title>
        <authorList>
            <person name="Bowman J.P."/>
        </authorList>
    </citation>
    <scope>NUCLEOTIDE SEQUENCE [LARGE SCALE GENOMIC DNA]</scope>
    <source>
        <strain evidence="2 3">APA-1</strain>
    </source>
</reference>
<comment type="caution">
    <text evidence="2">The sequence shown here is derived from an EMBL/GenBank/DDBJ whole genome shotgun (WGS) entry which is preliminary data.</text>
</comment>
<evidence type="ECO:0000313" key="3">
    <source>
        <dbReference type="Proteomes" id="UP000324358"/>
    </source>
</evidence>
<feature type="domain" description="Glutaredoxin" evidence="1">
    <location>
        <begin position="4"/>
        <end position="63"/>
    </location>
</feature>
<accession>A0A5D0QZL3</accession>
<dbReference type="EMBL" id="VSKL01000001">
    <property type="protein sequence ID" value="TYB74702.1"/>
    <property type="molecule type" value="Genomic_DNA"/>
</dbReference>
<dbReference type="Gene3D" id="3.40.30.10">
    <property type="entry name" value="Glutaredoxin"/>
    <property type="match status" value="1"/>
</dbReference>
<dbReference type="SUPFAM" id="SSF52833">
    <property type="entry name" value="Thioredoxin-like"/>
    <property type="match status" value="1"/>
</dbReference>
<protein>
    <submittedName>
        <fullName evidence="2">Glutaredoxin family protein</fullName>
    </submittedName>
</protein>
<organism evidence="2 3">
    <name type="scientific">Bizionia algoritergicola</name>
    <dbReference type="NCBI Taxonomy" id="291187"/>
    <lineage>
        <taxon>Bacteria</taxon>
        <taxon>Pseudomonadati</taxon>
        <taxon>Bacteroidota</taxon>
        <taxon>Flavobacteriia</taxon>
        <taxon>Flavobacteriales</taxon>
        <taxon>Flavobacteriaceae</taxon>
        <taxon>Bizionia</taxon>
    </lineage>
</organism>
<dbReference type="InterPro" id="IPR002109">
    <property type="entry name" value="Glutaredoxin"/>
</dbReference>